<dbReference type="Gene3D" id="3.30.365.10">
    <property type="entry name" value="Aldehyde oxidase/xanthine dehydrogenase, molybdopterin binding domain"/>
    <property type="match status" value="4"/>
</dbReference>
<dbReference type="SMART" id="SM01008">
    <property type="entry name" value="Ald_Xan_dh_C"/>
    <property type="match status" value="1"/>
</dbReference>
<dbReference type="InterPro" id="IPR037165">
    <property type="entry name" value="AldOxase/xan_DH_Mopterin-bd_sf"/>
</dbReference>
<dbReference type="EMBL" id="JAEQNA010000007">
    <property type="protein sequence ID" value="MBL0422150.1"/>
    <property type="molecule type" value="Genomic_DNA"/>
</dbReference>
<dbReference type="InterPro" id="IPR052516">
    <property type="entry name" value="N-heterocyclic_Hydroxylase"/>
</dbReference>
<dbReference type="PIRSF" id="PIRSF036389">
    <property type="entry name" value="IOR_B"/>
    <property type="match status" value="1"/>
</dbReference>
<feature type="domain" description="Aldehyde oxidase/xanthine dehydrogenase a/b hammerhead" evidence="1">
    <location>
        <begin position="219"/>
        <end position="297"/>
    </location>
</feature>
<dbReference type="PANTHER" id="PTHR47495">
    <property type="entry name" value="ALDEHYDE DEHYDROGENASE"/>
    <property type="match status" value="1"/>
</dbReference>
<reference evidence="2" key="1">
    <citation type="submission" date="2021-01" db="EMBL/GenBank/DDBJ databases">
        <title>Ramlibacter sp. strain AW1 16S ribosomal RNA gene Genome sequencing and assembly.</title>
        <authorList>
            <person name="Kang M."/>
        </authorList>
    </citation>
    <scope>NUCLEOTIDE SEQUENCE</scope>
    <source>
        <strain evidence="2">AW1</strain>
    </source>
</reference>
<keyword evidence="3" id="KW-1185">Reference proteome</keyword>
<dbReference type="Pfam" id="PF20256">
    <property type="entry name" value="MoCoBD_2"/>
    <property type="match status" value="2"/>
</dbReference>
<evidence type="ECO:0000313" key="3">
    <source>
        <dbReference type="Proteomes" id="UP000613011"/>
    </source>
</evidence>
<dbReference type="AlphaFoldDB" id="A0A937D4W7"/>
<dbReference type="InterPro" id="IPR012368">
    <property type="entry name" value="OxRdtase_Mopterin-bd_su_IorB"/>
</dbReference>
<dbReference type="RefSeq" id="WP_201685227.1">
    <property type="nucleotide sequence ID" value="NZ_JAEQNA010000007.1"/>
</dbReference>
<name>A0A937D4W7_9BURK</name>
<evidence type="ECO:0000259" key="1">
    <source>
        <dbReference type="SMART" id="SM01008"/>
    </source>
</evidence>
<dbReference type="InterPro" id="IPR006311">
    <property type="entry name" value="TAT_signal"/>
</dbReference>
<dbReference type="InterPro" id="IPR008274">
    <property type="entry name" value="AldOxase/xan_DH_MoCoBD1"/>
</dbReference>
<gene>
    <name evidence="2" type="ORF">JI739_17515</name>
</gene>
<accession>A0A937D4W7</accession>
<protein>
    <submittedName>
        <fullName evidence="2">Xanthine dehydrogenase family protein molybdopterin-binding subunit</fullName>
    </submittedName>
</protein>
<dbReference type="PROSITE" id="PS51318">
    <property type="entry name" value="TAT"/>
    <property type="match status" value="1"/>
</dbReference>
<organism evidence="2 3">
    <name type="scientific">Ramlibacter aurantiacus</name>
    <dbReference type="NCBI Taxonomy" id="2801330"/>
    <lineage>
        <taxon>Bacteria</taxon>
        <taxon>Pseudomonadati</taxon>
        <taxon>Pseudomonadota</taxon>
        <taxon>Betaproteobacteria</taxon>
        <taxon>Burkholderiales</taxon>
        <taxon>Comamonadaceae</taxon>
        <taxon>Ramlibacter</taxon>
    </lineage>
</organism>
<dbReference type="Proteomes" id="UP000613011">
    <property type="component" value="Unassembled WGS sequence"/>
</dbReference>
<dbReference type="Gene3D" id="3.90.1170.50">
    <property type="entry name" value="Aldehyde oxidase/xanthine dehydrogenase, a/b hammerhead"/>
    <property type="match status" value="1"/>
</dbReference>
<dbReference type="GO" id="GO:0016491">
    <property type="term" value="F:oxidoreductase activity"/>
    <property type="evidence" value="ECO:0007669"/>
    <property type="project" value="InterPro"/>
</dbReference>
<sequence>MKLTIDNRSRRSFLLRTGGVALGVAFGAPALGIAEQALAQSAAPAAGAKPLTAWVAISPDGTVTIFSPAAEMGQGTSTAMPRLLAEDLDADWSRVVVRQAPHRPKEFGNPMFGGGQITGASRTTRGYYTPMRVAGAQARQVLLLNAAEKWGVSASELSTEPGVVVHAASGRRMGYGEVAAFARVPDNMPEITAAQLKPLSQCKLIGKDVERVDLRDKVTGRAVYGIDVRLPDMLHAAVLRAPVQKEKPLSVDTTEAAKVKGFVRAVTLPHGVGVVATNTWAARKAKDALKVSWSSESPARGYSSDAVKKDYLAVVRDASRQGVVVEKHGDAPAALAGASKVLRADFVAGHITHAALEPFTATARFQDNKLELWAPTQAPSILTGALAGGLKLAPTDVTVHSTLIGGGFGRKLEPDAALDAALLSRAMDGRAVKVTWSREDEMRHGKPRPLNAQRVEVGLDARGNIVGVQHRLAGESIYARANPAAFKATGQKDAPFHEGAEALYDLPVHHIEYLRQERGVDVAFWRGVGGGYTKFALESMIDEVAASRRADPLEMRVQMLHKHPRAQAVLREAAKLSNWSGKRPAGRALGVAYSEIWNTHAALVAEVSVDRKAGDFKVTNLWAVVDCGVAVLPDNVIHQVEGGLMWGLESLRAELVLKDGAVVPSNFHDYPHLMRAADMPKVQVRLVKSEAGPGGVGECGVPLVAPAVANAIARATGQRLRTLPFDTSALKRA</sequence>
<dbReference type="Pfam" id="PF02738">
    <property type="entry name" value="MoCoBD_1"/>
    <property type="match status" value="1"/>
</dbReference>
<dbReference type="InterPro" id="IPR000674">
    <property type="entry name" value="Ald_Oxase/Xan_DH_a/b"/>
</dbReference>
<dbReference type="SUPFAM" id="SSF56003">
    <property type="entry name" value="Molybdenum cofactor-binding domain"/>
    <property type="match status" value="2"/>
</dbReference>
<evidence type="ECO:0000313" key="2">
    <source>
        <dbReference type="EMBL" id="MBL0422150.1"/>
    </source>
</evidence>
<proteinExistence type="predicted"/>
<comment type="caution">
    <text evidence="2">The sequence shown here is derived from an EMBL/GenBank/DDBJ whole genome shotgun (WGS) entry which is preliminary data.</text>
</comment>
<dbReference type="PANTHER" id="PTHR47495:SF3">
    <property type="entry name" value="BLR6219 PROTEIN"/>
    <property type="match status" value="1"/>
</dbReference>
<dbReference type="InterPro" id="IPR046867">
    <property type="entry name" value="AldOxase/xan_DH_MoCoBD2"/>
</dbReference>